<reference evidence="3" key="1">
    <citation type="submission" date="2019-09" db="EMBL/GenBank/DDBJ databases">
        <title>Characterisation of the sponge microbiome using genome-centric metagenomics.</title>
        <authorList>
            <person name="Engelberts J.P."/>
            <person name="Robbins S.J."/>
            <person name="De Goeij J.M."/>
            <person name="Aranda M."/>
            <person name="Bell S.C."/>
            <person name="Webster N.S."/>
        </authorList>
    </citation>
    <scope>NUCLEOTIDE SEQUENCE</scope>
    <source>
        <strain evidence="3">SB0676_bin_10</strain>
    </source>
</reference>
<organism evidence="3">
    <name type="scientific">Synechococcus sp. SB0676_bin_10</name>
    <dbReference type="NCBI Taxonomy" id="2604869"/>
    <lineage>
        <taxon>Bacteria</taxon>
        <taxon>Bacillati</taxon>
        <taxon>Cyanobacteriota</taxon>
        <taxon>Cyanophyceae</taxon>
        <taxon>Synechococcales</taxon>
        <taxon>Synechococcaceae</taxon>
        <taxon>Synechococcus</taxon>
    </lineage>
</organism>
<dbReference type="SUPFAM" id="SSF51011">
    <property type="entry name" value="Glycosyl hydrolase domain"/>
    <property type="match status" value="1"/>
</dbReference>
<gene>
    <name evidence="3" type="ORF">F4162_06325</name>
</gene>
<accession>A0A6B1F6H7</accession>
<dbReference type="Gene3D" id="2.60.40.1180">
    <property type="entry name" value="Golgi alpha-mannosidase II"/>
    <property type="match status" value="1"/>
</dbReference>
<proteinExistence type="inferred from homology"/>
<dbReference type="Gene3D" id="3.20.20.80">
    <property type="entry name" value="Glycosidases"/>
    <property type="match status" value="1"/>
</dbReference>
<protein>
    <submittedName>
        <fullName evidence="3">Glycogen-debranching protein</fullName>
    </submittedName>
</protein>
<sequence length="690" mass="76368">MTLTWLGRPGPLGAEVGGDGVNFAVVAPQATRMELLLFDHGGSPAPSRIVPLGPTHRSGDVWHVFVKGVGVGCRYGYRVHGPQEAGFNPAKVLLDPCARGVDGWQVYERQAGRGNGSNLHCCLKGVVTERHPFDFMAAPRPRRPWRDTVIYELHPGGFTRGQGAPVPPGEKGTLLGLRRLLPHLKSLGVTAIELLPLQCFDPGSGPAGLHNYWGYAPMNWFSLHPGYVVGHDPLQARQQMRAFVAACHRENLEVFVDVVYNHTAEEGGDGPTISWRGFAERLYYFCDSGGRYQDVSGCGNSIAAHRPHVQHLILESLRCWAAELGVDGFRFDLAAALTRGENLTPLKEAPLFTAMAADPLLADLKLMGEPWDCGGLYRLADFPAQDFGVWNGRLRDDMRRFWKGDQNTCWNMRQRLSGNRDLFAAANVQPGRSIHFVTAHDCFTLQDLVSYNVKHNLANGEGNRDGENHNNSWNCGVEGPSSDPRIRALRCRQVRNLTASLLLAPGVPLLWMGDEVNRSQGGNNNSWCQDNPIGWMTWNHGPAEQAMERYVRRLLRLRAALGSWLNPATLIQEQAAAKPLQAYRKWHGPRLNRPDYGPWSHALAWSVHTATGDAVLWCGLNAFHESIQFDLPCCRSGWRRLIDTALPAGDDLPRSPTGPWPRDRVRLESHSLVLMAASRHCPAALETDAG</sequence>
<dbReference type="SMART" id="SM00642">
    <property type="entry name" value="Aamy"/>
    <property type="match status" value="1"/>
</dbReference>
<dbReference type="SUPFAM" id="SSF81296">
    <property type="entry name" value="E set domains"/>
    <property type="match status" value="1"/>
</dbReference>
<name>A0A6B1F6H7_9SYNE</name>
<dbReference type="GO" id="GO:0005975">
    <property type="term" value="P:carbohydrate metabolic process"/>
    <property type="evidence" value="ECO:0007669"/>
    <property type="project" value="InterPro"/>
</dbReference>
<dbReference type="AlphaFoldDB" id="A0A6B1F6H7"/>
<evidence type="ECO:0000259" key="2">
    <source>
        <dbReference type="SMART" id="SM00642"/>
    </source>
</evidence>
<comment type="similarity">
    <text evidence="1">Belongs to the glycosyl hydrolase 13 family.</text>
</comment>
<dbReference type="InterPro" id="IPR004193">
    <property type="entry name" value="Glyco_hydro_13_N"/>
</dbReference>
<dbReference type="InterPro" id="IPR014756">
    <property type="entry name" value="Ig_E-set"/>
</dbReference>
<dbReference type="InterPro" id="IPR006047">
    <property type="entry name" value="GH13_cat_dom"/>
</dbReference>
<feature type="domain" description="Glycosyl hydrolase family 13 catalytic" evidence="2">
    <location>
        <begin position="152"/>
        <end position="558"/>
    </location>
</feature>
<dbReference type="InterPro" id="IPR044505">
    <property type="entry name" value="GlgX_Isoamylase_N_E_set"/>
</dbReference>
<dbReference type="InterPro" id="IPR017853">
    <property type="entry name" value="GH"/>
</dbReference>
<dbReference type="InterPro" id="IPR013783">
    <property type="entry name" value="Ig-like_fold"/>
</dbReference>
<dbReference type="Pfam" id="PF02922">
    <property type="entry name" value="CBM_48"/>
    <property type="match status" value="1"/>
</dbReference>
<dbReference type="EMBL" id="VYDO01000206">
    <property type="protein sequence ID" value="MYG38581.1"/>
    <property type="molecule type" value="Genomic_DNA"/>
</dbReference>
<dbReference type="InterPro" id="IPR013780">
    <property type="entry name" value="Glyco_hydro_b"/>
</dbReference>
<dbReference type="CDD" id="cd11326">
    <property type="entry name" value="AmyAc_Glg_debranch"/>
    <property type="match status" value="1"/>
</dbReference>
<dbReference type="PANTHER" id="PTHR43002">
    <property type="entry name" value="GLYCOGEN DEBRANCHING ENZYME"/>
    <property type="match status" value="1"/>
</dbReference>
<dbReference type="SUPFAM" id="SSF51445">
    <property type="entry name" value="(Trans)glycosidases"/>
    <property type="match status" value="1"/>
</dbReference>
<evidence type="ECO:0000313" key="3">
    <source>
        <dbReference type="EMBL" id="MYG38581.1"/>
    </source>
</evidence>
<evidence type="ECO:0000256" key="1">
    <source>
        <dbReference type="ARBA" id="ARBA00008061"/>
    </source>
</evidence>
<dbReference type="Gene3D" id="2.60.40.10">
    <property type="entry name" value="Immunoglobulins"/>
    <property type="match status" value="1"/>
</dbReference>
<dbReference type="CDD" id="cd02856">
    <property type="entry name" value="E_set_GDE_Isoamylase_N"/>
    <property type="match status" value="1"/>
</dbReference>
<dbReference type="Pfam" id="PF00128">
    <property type="entry name" value="Alpha-amylase"/>
    <property type="match status" value="1"/>
</dbReference>
<comment type="caution">
    <text evidence="3">The sequence shown here is derived from an EMBL/GenBank/DDBJ whole genome shotgun (WGS) entry which is preliminary data.</text>
</comment>
<dbReference type="GO" id="GO:0004553">
    <property type="term" value="F:hydrolase activity, hydrolyzing O-glycosyl compounds"/>
    <property type="evidence" value="ECO:0007669"/>
    <property type="project" value="InterPro"/>
</dbReference>